<feature type="transmembrane region" description="Helical" evidence="1">
    <location>
        <begin position="138"/>
        <end position="159"/>
    </location>
</feature>
<keyword evidence="1" id="KW-1133">Transmembrane helix</keyword>
<dbReference type="PROSITE" id="PS51725">
    <property type="entry name" value="ABM"/>
    <property type="match status" value="1"/>
</dbReference>
<dbReference type="Proteomes" id="UP000648663">
    <property type="component" value="Unassembled WGS sequence"/>
</dbReference>
<proteinExistence type="predicted"/>
<name>A0ABQ2G9E4_9ACTN</name>
<evidence type="ECO:0000256" key="1">
    <source>
        <dbReference type="SAM" id="Phobius"/>
    </source>
</evidence>
<dbReference type="SUPFAM" id="SSF54909">
    <property type="entry name" value="Dimeric alpha+beta barrel"/>
    <property type="match status" value="1"/>
</dbReference>
<dbReference type="InterPro" id="IPR038762">
    <property type="entry name" value="ABM_predict"/>
</dbReference>
<keyword evidence="1" id="KW-0812">Transmembrane</keyword>
<dbReference type="Pfam" id="PF03992">
    <property type="entry name" value="ABM"/>
    <property type="match status" value="1"/>
</dbReference>
<evidence type="ECO:0000313" key="4">
    <source>
        <dbReference type="Proteomes" id="UP000648663"/>
    </source>
</evidence>
<dbReference type="EMBL" id="BMMI01000008">
    <property type="protein sequence ID" value="GGL80334.1"/>
    <property type="molecule type" value="Genomic_DNA"/>
</dbReference>
<feature type="domain" description="ABM" evidence="2">
    <location>
        <begin position="30"/>
        <end position="119"/>
    </location>
</feature>
<dbReference type="InterPro" id="IPR007138">
    <property type="entry name" value="ABM_dom"/>
</dbReference>
<gene>
    <name evidence="3" type="ORF">GCM10011589_40690</name>
</gene>
<reference evidence="4" key="1">
    <citation type="journal article" date="2019" name="Int. J. Syst. Evol. Microbiol.">
        <title>The Global Catalogue of Microorganisms (GCM) 10K type strain sequencing project: providing services to taxonomists for standard genome sequencing and annotation.</title>
        <authorList>
            <consortium name="The Broad Institute Genomics Platform"/>
            <consortium name="The Broad Institute Genome Sequencing Center for Infectious Disease"/>
            <person name="Wu L."/>
            <person name="Ma J."/>
        </authorList>
    </citation>
    <scope>NUCLEOTIDE SEQUENCE [LARGE SCALE GENOMIC DNA]</scope>
    <source>
        <strain evidence="4">CGMCC 4.5581</strain>
    </source>
</reference>
<comment type="caution">
    <text evidence="3">The sequence shown here is derived from an EMBL/GenBank/DDBJ whole genome shotgun (WGS) entry which is preliminary data.</text>
</comment>
<sequence length="202" mass="22927">MTVSTRLRSLPERLTGTLMTRQPAPAQEPVTVTVARVVRPEQQDAFARWAADVQELVATFPGHLGSSLLRPGPGSDEYHLVYRFRDDESLAVWERSPERREALDRVHQLVEDERVARAVGLQTFFAVPPQPGPAWRSWLLTVAVVLLFTSTFQLLVVPFVGDWPWPARLLLSAAYVVTALRLAMPRVSRWLGPWLQGSRRRR</sequence>
<dbReference type="InterPro" id="IPR011008">
    <property type="entry name" value="Dimeric_a/b-barrel"/>
</dbReference>
<feature type="transmembrane region" description="Helical" evidence="1">
    <location>
        <begin position="165"/>
        <end position="184"/>
    </location>
</feature>
<dbReference type="PANTHER" id="PTHR40057:SF1">
    <property type="entry name" value="SLR1162 PROTEIN"/>
    <property type="match status" value="1"/>
</dbReference>
<keyword evidence="4" id="KW-1185">Reference proteome</keyword>
<organism evidence="3 4">
    <name type="scientific">Modestobacter marinus</name>
    <dbReference type="NCBI Taxonomy" id="477641"/>
    <lineage>
        <taxon>Bacteria</taxon>
        <taxon>Bacillati</taxon>
        <taxon>Actinomycetota</taxon>
        <taxon>Actinomycetes</taxon>
        <taxon>Geodermatophilales</taxon>
        <taxon>Geodermatophilaceae</taxon>
        <taxon>Modestobacter</taxon>
    </lineage>
</organism>
<keyword evidence="1" id="KW-0472">Membrane</keyword>
<protein>
    <recommendedName>
        <fullName evidence="2">ABM domain-containing protein</fullName>
    </recommendedName>
</protein>
<dbReference type="PANTHER" id="PTHR40057">
    <property type="entry name" value="SLR1162 PROTEIN"/>
    <property type="match status" value="1"/>
</dbReference>
<dbReference type="Gene3D" id="3.30.70.100">
    <property type="match status" value="1"/>
</dbReference>
<accession>A0ABQ2G9E4</accession>
<evidence type="ECO:0000313" key="3">
    <source>
        <dbReference type="EMBL" id="GGL80334.1"/>
    </source>
</evidence>
<evidence type="ECO:0000259" key="2">
    <source>
        <dbReference type="PROSITE" id="PS51725"/>
    </source>
</evidence>